<dbReference type="InterPro" id="IPR028989">
    <property type="entry name" value="RimP_N"/>
</dbReference>
<gene>
    <name evidence="1" type="primary">rimP</name>
    <name evidence="3" type="ORF">C0V70_10470</name>
</gene>
<dbReference type="OrthoDB" id="5296207at2"/>
<dbReference type="Pfam" id="PF02576">
    <property type="entry name" value="RimP_N"/>
    <property type="match status" value="1"/>
</dbReference>
<dbReference type="EMBL" id="CP025704">
    <property type="protein sequence ID" value="AUN98520.1"/>
    <property type="molecule type" value="Genomic_DNA"/>
</dbReference>
<dbReference type="InterPro" id="IPR003728">
    <property type="entry name" value="Ribosome_maturation_RimP"/>
</dbReference>
<comment type="similarity">
    <text evidence="1">Belongs to the RimP family.</text>
</comment>
<comment type="function">
    <text evidence="1">Required for maturation of 30S ribosomal subunits.</text>
</comment>
<dbReference type="HAMAP" id="MF_01077">
    <property type="entry name" value="RimP"/>
    <property type="match status" value="1"/>
</dbReference>
<dbReference type="SUPFAM" id="SSF74942">
    <property type="entry name" value="YhbC-like, C-terminal domain"/>
    <property type="match status" value="1"/>
</dbReference>
<organism evidence="3 4">
    <name type="scientific">Bacteriovorax stolpii</name>
    <name type="common">Bdellovibrio stolpii</name>
    <dbReference type="NCBI Taxonomy" id="960"/>
    <lineage>
        <taxon>Bacteria</taxon>
        <taxon>Pseudomonadati</taxon>
        <taxon>Bdellovibrionota</taxon>
        <taxon>Bacteriovoracia</taxon>
        <taxon>Bacteriovoracales</taxon>
        <taxon>Bacteriovoracaceae</taxon>
        <taxon>Bacteriovorax</taxon>
    </lineage>
</organism>
<accession>A0A2K9NSM4</accession>
<evidence type="ECO:0000313" key="4">
    <source>
        <dbReference type="Proteomes" id="UP000235584"/>
    </source>
</evidence>
<sequence>MVLKGPRQGMELKLFELTQKIVSECNLELYEMEWNPTSGNLVVYIVDPKTNTAVLDDCVRVDRGFNPYMETETWIPDNFTLEVSSPGLYRILTTVKHFKSVVGEDIMLNLVKKIDEEKYPDFPKALRNNLRLKVNLVSASDEGVVIDAKGVKVEVPYEQIKRANLETDINKVRNTKDAEVDSELETDDEFVGEDE</sequence>
<keyword evidence="1" id="KW-0690">Ribosome biogenesis</keyword>
<reference evidence="3 4" key="1">
    <citation type="submission" date="2018-01" db="EMBL/GenBank/DDBJ databases">
        <title>Complete genome sequence of Bacteriovorax stolpii DSM12778.</title>
        <authorList>
            <person name="Tang B."/>
            <person name="Chang J."/>
        </authorList>
    </citation>
    <scope>NUCLEOTIDE SEQUENCE [LARGE SCALE GENOMIC DNA]</scope>
    <source>
        <strain evidence="3 4">DSM 12778</strain>
    </source>
</reference>
<dbReference type="CDD" id="cd01734">
    <property type="entry name" value="YlxS_C"/>
    <property type="match status" value="1"/>
</dbReference>
<dbReference type="GO" id="GO:0000028">
    <property type="term" value="P:ribosomal small subunit assembly"/>
    <property type="evidence" value="ECO:0007669"/>
    <property type="project" value="TreeGrafter"/>
</dbReference>
<feature type="compositionally biased region" description="Acidic residues" evidence="2">
    <location>
        <begin position="180"/>
        <end position="195"/>
    </location>
</feature>
<protein>
    <recommendedName>
        <fullName evidence="1">Ribosome maturation factor RimP</fullName>
    </recommendedName>
</protein>
<dbReference type="GO" id="GO:0005829">
    <property type="term" value="C:cytosol"/>
    <property type="evidence" value="ECO:0007669"/>
    <property type="project" value="TreeGrafter"/>
</dbReference>
<dbReference type="SUPFAM" id="SSF75420">
    <property type="entry name" value="YhbC-like, N-terminal domain"/>
    <property type="match status" value="1"/>
</dbReference>
<evidence type="ECO:0000256" key="2">
    <source>
        <dbReference type="SAM" id="MobiDB-lite"/>
    </source>
</evidence>
<dbReference type="PANTHER" id="PTHR33867:SF1">
    <property type="entry name" value="RIBOSOME MATURATION FACTOR RIMP"/>
    <property type="match status" value="1"/>
</dbReference>
<dbReference type="AlphaFoldDB" id="A0A2K9NSM4"/>
<dbReference type="InterPro" id="IPR028998">
    <property type="entry name" value="RimP_C"/>
</dbReference>
<evidence type="ECO:0000313" key="3">
    <source>
        <dbReference type="EMBL" id="AUN98520.1"/>
    </source>
</evidence>
<dbReference type="KEGG" id="bsto:C0V70_10470"/>
<evidence type="ECO:0000256" key="1">
    <source>
        <dbReference type="HAMAP-Rule" id="MF_01077"/>
    </source>
</evidence>
<dbReference type="InterPro" id="IPR035956">
    <property type="entry name" value="RimP_N_sf"/>
</dbReference>
<name>A0A2K9NSM4_BACTC</name>
<comment type="subcellular location">
    <subcellularLocation>
        <location evidence="1">Cytoplasm</location>
    </subcellularLocation>
</comment>
<dbReference type="RefSeq" id="WP_102243811.1">
    <property type="nucleotide sequence ID" value="NZ_CP025704.1"/>
</dbReference>
<dbReference type="GO" id="GO:0006412">
    <property type="term" value="P:translation"/>
    <property type="evidence" value="ECO:0007669"/>
    <property type="project" value="TreeGrafter"/>
</dbReference>
<proteinExistence type="inferred from homology"/>
<dbReference type="InterPro" id="IPR036847">
    <property type="entry name" value="RimP_C_sf"/>
</dbReference>
<keyword evidence="1" id="KW-0963">Cytoplasm</keyword>
<dbReference type="Proteomes" id="UP000235584">
    <property type="component" value="Chromosome"/>
</dbReference>
<feature type="region of interest" description="Disordered" evidence="2">
    <location>
        <begin position="175"/>
        <end position="195"/>
    </location>
</feature>
<dbReference type="PANTHER" id="PTHR33867">
    <property type="entry name" value="RIBOSOME MATURATION FACTOR RIMP"/>
    <property type="match status" value="1"/>
</dbReference>
<dbReference type="Gene3D" id="3.30.300.70">
    <property type="entry name" value="RimP-like superfamily, N-terminal"/>
    <property type="match status" value="1"/>
</dbReference>
<keyword evidence="4" id="KW-1185">Reference proteome</keyword>